<evidence type="ECO:0000256" key="5">
    <source>
        <dbReference type="ARBA" id="ARBA00022989"/>
    </source>
</evidence>
<dbReference type="CDD" id="cd15934">
    <property type="entry name" value="7tmC_mGluRs_group2_3"/>
    <property type="match status" value="1"/>
</dbReference>
<evidence type="ECO:0000256" key="7">
    <source>
        <dbReference type="ARBA" id="ARBA00023136"/>
    </source>
</evidence>
<keyword evidence="6" id="KW-0297">G-protein coupled receptor</keyword>
<name>A0AAV7I6L9_COTGL</name>
<keyword evidence="7 13" id="KW-0472">Membrane</keyword>
<feature type="transmembrane region" description="Helical" evidence="13">
    <location>
        <begin position="818"/>
        <end position="840"/>
    </location>
</feature>
<evidence type="ECO:0000256" key="2">
    <source>
        <dbReference type="ARBA" id="ARBA00007242"/>
    </source>
</evidence>
<dbReference type="AlphaFoldDB" id="A0AAV7I6L9"/>
<feature type="transmembrane region" description="Helical" evidence="13">
    <location>
        <begin position="741"/>
        <end position="761"/>
    </location>
</feature>
<keyword evidence="5 13" id="KW-1133">Transmembrane helix</keyword>
<dbReference type="PROSITE" id="PS00981">
    <property type="entry name" value="G_PROTEIN_RECEP_F3_3"/>
    <property type="match status" value="1"/>
</dbReference>
<dbReference type="GO" id="GO:0004930">
    <property type="term" value="F:G protein-coupled receptor activity"/>
    <property type="evidence" value="ECO:0007669"/>
    <property type="project" value="UniProtKB-KW"/>
</dbReference>
<feature type="transmembrane region" description="Helical" evidence="13">
    <location>
        <begin position="665"/>
        <end position="684"/>
    </location>
</feature>
<dbReference type="InterPro" id="IPR001828">
    <property type="entry name" value="ANF_lig-bd_rcpt"/>
</dbReference>
<keyword evidence="3" id="KW-1003">Cell membrane</keyword>
<dbReference type="Pfam" id="PF00003">
    <property type="entry name" value="7tm_3"/>
    <property type="match status" value="1"/>
</dbReference>
<gene>
    <name evidence="15" type="ORF">KQX54_003393</name>
</gene>
<sequence>MKNQKRRSPMSALIKISIILLWIFLIFSVFSLTNAYSNIKSDYNGANSSKLIRIDGDIIFGGIFPMHEQIVGLSGELPCGAVKEEKGVQRLEAMLFAIDEINRNDELLPNTTLGALILDSCSSDTYALDQSMEFVRSYMNQDMTEYKCEDGKAPLYVPHKSVTGVIGASFSVVSIMVANILRLFKIPQLSYASTSTELSDKSRFEYFSRVVPPDNFQAQAMVEVVHQLGWKYVSTVAVEGDYGEKGIARFIGLASEYNICVAISEKILRNSRAEDFDRIIERLGSKHNARGVILFVDEDNIRKLLQATVRANRTGHFMWVGSDSWGAKVHPVRDQEFAAQGAITILPFGNSLKDFDEYYKNLRPRVGNECNGQTEKNVPYPLGSKTGKMVNCRNVWFREFWSQHHKCHFIEQNSSSSAAKTGVKRCTGDEELVDYDQEGLVPFVVDAVYAMAHAVHNIINDECVKTRGTVHHLCDSLTPAPPGQHLLHYIRNVSFTGRQGTEIRFNNDGDAFGFYNIYQYQHTDENRYDYVLIGSWKEVLNLDINMTRWHGGSGEANIPQSACSSDCPVGYVRNFQDMCCWSCMQCPDNAYVFNDSCRNCEPGWAPDNISKSRCIKIPAEIITWASPWAIVPLSFASIGILITLFTIIIFVRFNHTPVIMASGRELCYVLLVGILLCYGMSFVILGEPTRWNCTYLRIGLGLCLSICYSAILTKTNRISRIFTQGKKCLKRPSYTSPKSQIAISLGITSIQLIGTIVWLIIEPPDIKEIHPNPLTAVLTCRVSTFSLMMSLVYNMVLILMCTLYAFKTRKIPANFNEAKYIGFTMYSTCIVWLAFVPIYFSTYNDYTIQIASMCMCINISATVVLGCLFIPKVYLVLFQPNKNVRSGHTNTVSAGGPGSAGAPSGGNAQNSSSTHSGLRSTYSMRFVPSRSQTIQSVTSCSRSSPVTGDNDDTSSINKPITTVSASTEAVIAVNGGDAQISPLSD</sequence>
<evidence type="ECO:0000256" key="13">
    <source>
        <dbReference type="SAM" id="Phobius"/>
    </source>
</evidence>
<dbReference type="PROSITE" id="PS50259">
    <property type="entry name" value="G_PROTEIN_RECEP_F3_4"/>
    <property type="match status" value="1"/>
</dbReference>
<dbReference type="InterPro" id="IPR000337">
    <property type="entry name" value="GPCR_3"/>
</dbReference>
<evidence type="ECO:0000313" key="15">
    <source>
        <dbReference type="EMBL" id="KAH0545837.1"/>
    </source>
</evidence>
<reference evidence="15 16" key="1">
    <citation type="journal article" date="2021" name="J. Hered.">
        <title>A chromosome-level genome assembly of the parasitoid wasp, Cotesia glomerata (Hymenoptera: Braconidae).</title>
        <authorList>
            <person name="Pinto B.J."/>
            <person name="Weis J.J."/>
            <person name="Gamble T."/>
            <person name="Ode P.J."/>
            <person name="Paul R."/>
            <person name="Zaspel J.M."/>
        </authorList>
    </citation>
    <scope>NUCLEOTIDE SEQUENCE [LARGE SCALE GENOMIC DNA]</scope>
    <source>
        <strain evidence="15">CgM1</strain>
    </source>
</reference>
<dbReference type="Pfam" id="PF01094">
    <property type="entry name" value="ANF_receptor"/>
    <property type="match status" value="1"/>
</dbReference>
<proteinExistence type="inferred from homology"/>
<dbReference type="FunFam" id="3.40.50.2300:FF:000009">
    <property type="entry name" value="Glutamate receptor, metabotropic 4"/>
    <property type="match status" value="1"/>
</dbReference>
<comment type="similarity">
    <text evidence="2">Belongs to the G-protein coupled receptor 3 family.</text>
</comment>
<dbReference type="InterPro" id="IPR017978">
    <property type="entry name" value="GPCR_3_C"/>
</dbReference>
<evidence type="ECO:0000256" key="4">
    <source>
        <dbReference type="ARBA" id="ARBA00022692"/>
    </source>
</evidence>
<dbReference type="PROSITE" id="PS00979">
    <property type="entry name" value="G_PROTEIN_RECEP_F3_1"/>
    <property type="match status" value="1"/>
</dbReference>
<feature type="transmembrane region" description="Helical" evidence="13">
    <location>
        <begin position="696"/>
        <end position="713"/>
    </location>
</feature>
<comment type="caution">
    <text evidence="15">The sequence shown here is derived from an EMBL/GenBank/DDBJ whole genome shotgun (WGS) entry which is preliminary data.</text>
</comment>
<dbReference type="InterPro" id="IPR017979">
    <property type="entry name" value="GPCR_3_CS"/>
</dbReference>
<evidence type="ECO:0000256" key="12">
    <source>
        <dbReference type="SAM" id="MobiDB-lite"/>
    </source>
</evidence>
<keyword evidence="8" id="KW-1015">Disulfide bond</keyword>
<comment type="subcellular location">
    <subcellularLocation>
        <location evidence="1">Cell membrane</location>
        <topology evidence="1">Multi-pass membrane protein</topology>
    </subcellularLocation>
</comment>
<evidence type="ECO:0000256" key="8">
    <source>
        <dbReference type="ARBA" id="ARBA00023157"/>
    </source>
</evidence>
<evidence type="ECO:0000256" key="10">
    <source>
        <dbReference type="ARBA" id="ARBA00023180"/>
    </source>
</evidence>
<protein>
    <recommendedName>
        <fullName evidence="14">G-protein coupled receptors family 3 profile domain-containing protein</fullName>
    </recommendedName>
</protein>
<dbReference type="Gene3D" id="3.40.50.2300">
    <property type="match status" value="2"/>
</dbReference>
<dbReference type="PANTHER" id="PTHR24060">
    <property type="entry name" value="METABOTROPIC GLUTAMATE RECEPTOR"/>
    <property type="match status" value="1"/>
</dbReference>
<dbReference type="InterPro" id="IPR028082">
    <property type="entry name" value="Peripla_BP_I"/>
</dbReference>
<keyword evidence="4 13" id="KW-0812">Transmembrane</keyword>
<feature type="compositionally biased region" description="Low complexity" evidence="12">
    <location>
        <begin position="900"/>
        <end position="913"/>
    </location>
</feature>
<feature type="region of interest" description="Disordered" evidence="12">
    <location>
        <begin position="934"/>
        <end position="959"/>
    </location>
</feature>
<feature type="region of interest" description="Disordered" evidence="12">
    <location>
        <begin position="888"/>
        <end position="918"/>
    </location>
</feature>
<keyword evidence="10" id="KW-0325">Glycoprotein</keyword>
<dbReference type="SUPFAM" id="SSF53822">
    <property type="entry name" value="Periplasmic binding protein-like I"/>
    <property type="match status" value="1"/>
</dbReference>
<dbReference type="InterPro" id="IPR000162">
    <property type="entry name" value="GPCR_3_mtglu_rcpt"/>
</dbReference>
<organism evidence="15 16">
    <name type="scientific">Cotesia glomerata</name>
    <name type="common">Lepidopteran parasitic wasp</name>
    <name type="synonym">Apanteles glomeratus</name>
    <dbReference type="NCBI Taxonomy" id="32391"/>
    <lineage>
        <taxon>Eukaryota</taxon>
        <taxon>Metazoa</taxon>
        <taxon>Ecdysozoa</taxon>
        <taxon>Arthropoda</taxon>
        <taxon>Hexapoda</taxon>
        <taxon>Insecta</taxon>
        <taxon>Pterygota</taxon>
        <taxon>Neoptera</taxon>
        <taxon>Endopterygota</taxon>
        <taxon>Hymenoptera</taxon>
        <taxon>Apocrita</taxon>
        <taxon>Ichneumonoidea</taxon>
        <taxon>Braconidae</taxon>
        <taxon>Microgastrinae</taxon>
        <taxon>Cotesia</taxon>
    </lineage>
</organism>
<dbReference type="PRINTS" id="PR00593">
    <property type="entry name" value="MTABOTROPICR"/>
</dbReference>
<feature type="transmembrane region" description="Helical" evidence="13">
    <location>
        <begin position="781"/>
        <end position="806"/>
    </location>
</feature>
<evidence type="ECO:0000256" key="1">
    <source>
        <dbReference type="ARBA" id="ARBA00004651"/>
    </source>
</evidence>
<dbReference type="Proteomes" id="UP000826195">
    <property type="component" value="Unassembled WGS sequence"/>
</dbReference>
<feature type="transmembrane region" description="Helical" evidence="13">
    <location>
        <begin position="628"/>
        <end position="653"/>
    </location>
</feature>
<dbReference type="GO" id="GO:0005886">
    <property type="term" value="C:plasma membrane"/>
    <property type="evidence" value="ECO:0007669"/>
    <property type="project" value="UniProtKB-SubCell"/>
</dbReference>
<dbReference type="PRINTS" id="PR00248">
    <property type="entry name" value="GPCRMGR"/>
</dbReference>
<evidence type="ECO:0000313" key="16">
    <source>
        <dbReference type="Proteomes" id="UP000826195"/>
    </source>
</evidence>
<keyword evidence="9" id="KW-0675">Receptor</keyword>
<evidence type="ECO:0000256" key="3">
    <source>
        <dbReference type="ARBA" id="ARBA00022475"/>
    </source>
</evidence>
<evidence type="ECO:0000256" key="9">
    <source>
        <dbReference type="ARBA" id="ARBA00023170"/>
    </source>
</evidence>
<feature type="domain" description="G-protein coupled receptors family 3 profile" evidence="14">
    <location>
        <begin position="628"/>
        <end position="892"/>
    </location>
</feature>
<keyword evidence="11" id="KW-0807">Transducer</keyword>
<dbReference type="InterPro" id="IPR038550">
    <property type="entry name" value="GPCR_3_9-Cys_sf"/>
</dbReference>
<keyword evidence="16" id="KW-1185">Reference proteome</keyword>
<evidence type="ECO:0000256" key="11">
    <source>
        <dbReference type="ARBA" id="ARBA00023224"/>
    </source>
</evidence>
<dbReference type="EMBL" id="JAHXZJ010002237">
    <property type="protein sequence ID" value="KAH0545837.1"/>
    <property type="molecule type" value="Genomic_DNA"/>
</dbReference>
<feature type="transmembrane region" description="Helical" evidence="13">
    <location>
        <begin position="846"/>
        <end position="870"/>
    </location>
</feature>
<dbReference type="InterPro" id="IPR050726">
    <property type="entry name" value="mGluR"/>
</dbReference>
<dbReference type="Gene3D" id="2.10.50.30">
    <property type="entry name" value="GPCR, family 3, nine cysteines domain"/>
    <property type="match status" value="1"/>
</dbReference>
<accession>A0AAV7I6L9</accession>
<evidence type="ECO:0000256" key="6">
    <source>
        <dbReference type="ARBA" id="ARBA00023040"/>
    </source>
</evidence>
<evidence type="ECO:0000259" key="14">
    <source>
        <dbReference type="PROSITE" id="PS50259"/>
    </source>
</evidence>